<evidence type="ECO:0000256" key="3">
    <source>
        <dbReference type="PROSITE-ProRule" id="PRU00781"/>
    </source>
</evidence>
<reference evidence="6 7" key="1">
    <citation type="submission" date="2020-09" db="EMBL/GenBank/DDBJ databases">
        <title>De no assembly of potato wild relative species, Solanum commersonii.</title>
        <authorList>
            <person name="Cho K."/>
        </authorList>
    </citation>
    <scope>NUCLEOTIDE SEQUENCE [LARGE SCALE GENOMIC DNA]</scope>
    <source>
        <strain evidence="6">LZ3.2</strain>
        <tissue evidence="6">Leaf</tissue>
    </source>
</reference>
<dbReference type="OrthoDB" id="70770at2759"/>
<keyword evidence="4" id="KW-0472">Membrane</keyword>
<dbReference type="AlphaFoldDB" id="A0A9J6ANG2"/>
<dbReference type="Proteomes" id="UP000824120">
    <property type="component" value="Chromosome 2"/>
</dbReference>
<feature type="domain" description="PIPK" evidence="5">
    <location>
        <begin position="1"/>
        <end position="208"/>
    </location>
</feature>
<keyword evidence="4" id="KW-0812">Transmembrane</keyword>
<dbReference type="GO" id="GO:0005524">
    <property type="term" value="F:ATP binding"/>
    <property type="evidence" value="ECO:0007669"/>
    <property type="project" value="UniProtKB-UniRule"/>
</dbReference>
<dbReference type="InterPro" id="IPR023610">
    <property type="entry name" value="PInositol-4/5-P-5/4-kinase"/>
</dbReference>
<dbReference type="InterPro" id="IPR002498">
    <property type="entry name" value="PInositol-4-P-4/5-kinase_core"/>
</dbReference>
<dbReference type="PANTHER" id="PTHR23086">
    <property type="entry name" value="PHOSPHATIDYLINOSITOL-4-PHOSPHATE 5-KINASE"/>
    <property type="match status" value="1"/>
</dbReference>
<dbReference type="GO" id="GO:0046854">
    <property type="term" value="P:phosphatidylinositol phosphate biosynthetic process"/>
    <property type="evidence" value="ECO:0007669"/>
    <property type="project" value="TreeGrafter"/>
</dbReference>
<keyword evidence="3" id="KW-0808">Transferase</keyword>
<keyword evidence="7" id="KW-1185">Reference proteome</keyword>
<keyword evidence="2 3" id="KW-0418">Kinase</keyword>
<comment type="caution">
    <text evidence="6">The sequence shown here is derived from an EMBL/GenBank/DDBJ whole genome shotgun (WGS) entry which is preliminary data.</text>
</comment>
<proteinExistence type="predicted"/>
<keyword evidence="3" id="KW-0067">ATP-binding</keyword>
<evidence type="ECO:0000313" key="7">
    <source>
        <dbReference type="Proteomes" id="UP000824120"/>
    </source>
</evidence>
<dbReference type="SUPFAM" id="SSF56104">
    <property type="entry name" value="SAICAR synthase-like"/>
    <property type="match status" value="1"/>
</dbReference>
<evidence type="ECO:0000313" key="6">
    <source>
        <dbReference type="EMBL" id="KAG5625599.1"/>
    </source>
</evidence>
<keyword evidence="4" id="KW-1133">Transmembrane helix</keyword>
<dbReference type="GO" id="GO:0016308">
    <property type="term" value="F:1-phosphatidylinositol-4-phosphate 5-kinase activity"/>
    <property type="evidence" value="ECO:0007669"/>
    <property type="project" value="UniProtKB-EC"/>
</dbReference>
<evidence type="ECO:0000256" key="2">
    <source>
        <dbReference type="ARBA" id="ARBA00022777"/>
    </source>
</evidence>
<dbReference type="Gene3D" id="3.30.810.10">
    <property type="entry name" value="2-Layer Sandwich"/>
    <property type="match status" value="1"/>
</dbReference>
<gene>
    <name evidence="6" type="ORF">H5410_010817</name>
</gene>
<dbReference type="PANTHER" id="PTHR23086:SF25">
    <property type="entry name" value="PHOSPHATIDYLINOSITOL 4-PHOSPHATE 5-KINASE 8"/>
    <property type="match status" value="1"/>
</dbReference>
<name>A0A9J6ANG2_SOLCO</name>
<feature type="transmembrane region" description="Helical" evidence="4">
    <location>
        <begin position="7"/>
        <end position="26"/>
    </location>
</feature>
<dbReference type="InterPro" id="IPR027483">
    <property type="entry name" value="PInositol-4-P-4/5-kinase_C_sf"/>
</dbReference>
<keyword evidence="3" id="KW-0547">Nucleotide-binding</keyword>
<accession>A0A9J6ANG2</accession>
<evidence type="ECO:0000256" key="1">
    <source>
        <dbReference type="ARBA" id="ARBA00012172"/>
    </source>
</evidence>
<feature type="transmembrane region" description="Helical" evidence="4">
    <location>
        <begin position="32"/>
        <end position="55"/>
    </location>
</feature>
<evidence type="ECO:0000256" key="4">
    <source>
        <dbReference type="SAM" id="Phobius"/>
    </source>
</evidence>
<dbReference type="EMBL" id="JACXVP010000002">
    <property type="protein sequence ID" value="KAG5625599.1"/>
    <property type="molecule type" value="Genomic_DNA"/>
</dbReference>
<dbReference type="EC" id="2.7.1.68" evidence="1"/>
<sequence>MLCSTFLVPVPLYFLVLNPMIVISLYELLLPYFLGQFPFILFLCMSLLISVLIYLDRLGDRENGGISQGELSIPPRGLLLVTHEPSSVNDTPGPHVRGSTLRALSVGDQEVDLLLPGTGRLRVQLGVNMPAQANQKVMQDEAASVQVELFEVYDVVLYLGIIDILQEYNMKKKLEHSYKSLQFDPMSISAIEPKIYSERFLSFLEKVFPVEP</sequence>
<protein>
    <recommendedName>
        <fullName evidence="1">1-phosphatidylinositol-4-phosphate 5-kinase</fullName>
        <ecNumber evidence="1">2.7.1.68</ecNumber>
    </recommendedName>
</protein>
<dbReference type="SMART" id="SM00330">
    <property type="entry name" value="PIPKc"/>
    <property type="match status" value="1"/>
</dbReference>
<evidence type="ECO:0000259" key="5">
    <source>
        <dbReference type="PROSITE" id="PS51455"/>
    </source>
</evidence>
<dbReference type="GO" id="GO:0005886">
    <property type="term" value="C:plasma membrane"/>
    <property type="evidence" value="ECO:0007669"/>
    <property type="project" value="TreeGrafter"/>
</dbReference>
<dbReference type="Pfam" id="PF01504">
    <property type="entry name" value="PIP5K"/>
    <property type="match status" value="1"/>
</dbReference>
<organism evidence="6 7">
    <name type="scientific">Solanum commersonii</name>
    <name type="common">Commerson's wild potato</name>
    <name type="synonym">Commerson's nightshade</name>
    <dbReference type="NCBI Taxonomy" id="4109"/>
    <lineage>
        <taxon>Eukaryota</taxon>
        <taxon>Viridiplantae</taxon>
        <taxon>Streptophyta</taxon>
        <taxon>Embryophyta</taxon>
        <taxon>Tracheophyta</taxon>
        <taxon>Spermatophyta</taxon>
        <taxon>Magnoliopsida</taxon>
        <taxon>eudicotyledons</taxon>
        <taxon>Gunneridae</taxon>
        <taxon>Pentapetalae</taxon>
        <taxon>asterids</taxon>
        <taxon>lamiids</taxon>
        <taxon>Solanales</taxon>
        <taxon>Solanaceae</taxon>
        <taxon>Solanoideae</taxon>
        <taxon>Solaneae</taxon>
        <taxon>Solanum</taxon>
    </lineage>
</organism>
<dbReference type="PROSITE" id="PS51455">
    <property type="entry name" value="PIPK"/>
    <property type="match status" value="1"/>
</dbReference>